<dbReference type="AlphaFoldDB" id="A0A409YWB7"/>
<dbReference type="Gene3D" id="3.40.50.300">
    <property type="entry name" value="P-loop containing nucleotide triphosphate hydrolases"/>
    <property type="match status" value="1"/>
</dbReference>
<dbReference type="SUPFAM" id="SSF52540">
    <property type="entry name" value="P-loop containing nucleoside triphosphate hydrolases"/>
    <property type="match status" value="1"/>
</dbReference>
<organism evidence="1 2">
    <name type="scientific">Gymnopilus dilepis</name>
    <dbReference type="NCBI Taxonomy" id="231916"/>
    <lineage>
        <taxon>Eukaryota</taxon>
        <taxon>Fungi</taxon>
        <taxon>Dikarya</taxon>
        <taxon>Basidiomycota</taxon>
        <taxon>Agaricomycotina</taxon>
        <taxon>Agaricomycetes</taxon>
        <taxon>Agaricomycetidae</taxon>
        <taxon>Agaricales</taxon>
        <taxon>Agaricineae</taxon>
        <taxon>Hymenogastraceae</taxon>
        <taxon>Gymnopilus</taxon>
    </lineage>
</organism>
<protein>
    <recommendedName>
        <fullName evidence="3">Adenylate kinase</fullName>
    </recommendedName>
</protein>
<dbReference type="Proteomes" id="UP000284706">
    <property type="component" value="Unassembled WGS sequence"/>
</dbReference>
<name>A0A409YWB7_9AGAR</name>
<dbReference type="InterPro" id="IPR052922">
    <property type="entry name" value="Cytidylate_Kinase-2"/>
</dbReference>
<proteinExistence type="predicted"/>
<sequence>MDPAPSLPALFGDGRGIYRVHILGNSGTGKASCFWQCITTTALTLARILQVPYISLDRIIWKPGWNALPQEEFMRQLRTALDENANKGWVVDGDYQRKGAAMVFEEATDIIWLDPPLLLYYPRLITRTFLRLVGLAEPCIPGCFESFSDVFLSRDSIIWWTIRYHWEDRRRNQAKLDEVHLASEDRRRVSHPRMRRIGGWGRDLKEWLRSVEMLVLQPKRQH</sequence>
<evidence type="ECO:0000313" key="2">
    <source>
        <dbReference type="Proteomes" id="UP000284706"/>
    </source>
</evidence>
<accession>A0A409YWB7</accession>
<dbReference type="InParanoid" id="A0A409YWB7"/>
<reference evidence="1 2" key="1">
    <citation type="journal article" date="2018" name="Evol. Lett.">
        <title>Horizontal gene cluster transfer increased hallucinogenic mushroom diversity.</title>
        <authorList>
            <person name="Reynolds H.T."/>
            <person name="Vijayakumar V."/>
            <person name="Gluck-Thaler E."/>
            <person name="Korotkin H.B."/>
            <person name="Matheny P.B."/>
            <person name="Slot J.C."/>
        </authorList>
    </citation>
    <scope>NUCLEOTIDE SEQUENCE [LARGE SCALE GENOMIC DNA]</scope>
    <source>
        <strain evidence="1 2">SRW20</strain>
    </source>
</reference>
<evidence type="ECO:0000313" key="1">
    <source>
        <dbReference type="EMBL" id="PPR07253.1"/>
    </source>
</evidence>
<dbReference type="OrthoDB" id="65590at2759"/>
<gene>
    <name evidence="1" type="ORF">CVT26_012511</name>
</gene>
<dbReference type="EMBL" id="NHYE01000149">
    <property type="protein sequence ID" value="PPR07253.1"/>
    <property type="molecule type" value="Genomic_DNA"/>
</dbReference>
<comment type="caution">
    <text evidence="1">The sequence shown here is derived from an EMBL/GenBank/DDBJ whole genome shotgun (WGS) entry which is preliminary data.</text>
</comment>
<dbReference type="PANTHER" id="PTHR37816:SF1">
    <property type="entry name" value="TOXIN"/>
    <property type="match status" value="1"/>
</dbReference>
<dbReference type="PANTHER" id="PTHR37816">
    <property type="entry name" value="YALI0E33011P"/>
    <property type="match status" value="1"/>
</dbReference>
<evidence type="ECO:0008006" key="3">
    <source>
        <dbReference type="Google" id="ProtNLM"/>
    </source>
</evidence>
<dbReference type="InterPro" id="IPR027417">
    <property type="entry name" value="P-loop_NTPase"/>
</dbReference>
<keyword evidence="2" id="KW-1185">Reference proteome</keyword>